<feature type="transmembrane region" description="Helical" evidence="1">
    <location>
        <begin position="156"/>
        <end position="173"/>
    </location>
</feature>
<feature type="transmembrane region" description="Helical" evidence="1">
    <location>
        <begin position="284"/>
        <end position="302"/>
    </location>
</feature>
<dbReference type="PROSITE" id="PS50887">
    <property type="entry name" value="GGDEF"/>
    <property type="match status" value="1"/>
</dbReference>
<dbReference type="AlphaFoldDB" id="A0A285JKT0"/>
<proteinExistence type="predicted"/>
<dbReference type="InterPro" id="IPR000160">
    <property type="entry name" value="GGDEF_dom"/>
</dbReference>
<reference evidence="3 4" key="1">
    <citation type="submission" date="2017-09" db="EMBL/GenBank/DDBJ databases">
        <authorList>
            <person name="Ehlers B."/>
            <person name="Leendertz F.H."/>
        </authorList>
    </citation>
    <scope>NUCLEOTIDE SEQUENCE [LARGE SCALE GENOMIC DNA]</scope>
    <source>
        <strain evidence="3 4">CGMCC 4.6857</strain>
    </source>
</reference>
<dbReference type="SMART" id="SM00267">
    <property type="entry name" value="GGDEF"/>
    <property type="match status" value="1"/>
</dbReference>
<dbReference type="Pfam" id="PF00990">
    <property type="entry name" value="GGDEF"/>
    <property type="match status" value="1"/>
</dbReference>
<dbReference type="Proteomes" id="UP000219612">
    <property type="component" value="Unassembled WGS sequence"/>
</dbReference>
<dbReference type="InterPro" id="IPR052163">
    <property type="entry name" value="DGC-Regulatory_Protein"/>
</dbReference>
<name>A0A285JKT0_9ACTN</name>
<dbReference type="InterPro" id="IPR029787">
    <property type="entry name" value="Nucleotide_cyclase"/>
</dbReference>
<gene>
    <name evidence="3" type="ORF">SAMN05421748_12232</name>
</gene>
<feature type="transmembrane region" description="Helical" evidence="1">
    <location>
        <begin position="220"/>
        <end position="238"/>
    </location>
</feature>
<dbReference type="InterPro" id="IPR043128">
    <property type="entry name" value="Rev_trsase/Diguanyl_cyclase"/>
</dbReference>
<dbReference type="NCBIfam" id="TIGR00254">
    <property type="entry name" value="GGDEF"/>
    <property type="match status" value="1"/>
</dbReference>
<keyword evidence="1" id="KW-0812">Transmembrane</keyword>
<dbReference type="OrthoDB" id="23692at2"/>
<dbReference type="RefSeq" id="WP_097326178.1">
    <property type="nucleotide sequence ID" value="NZ_OBDY01000022.1"/>
</dbReference>
<dbReference type="CDD" id="cd01949">
    <property type="entry name" value="GGDEF"/>
    <property type="match status" value="1"/>
</dbReference>
<dbReference type="EMBL" id="OBDY01000022">
    <property type="protein sequence ID" value="SNY60922.1"/>
    <property type="molecule type" value="Genomic_DNA"/>
</dbReference>
<feature type="transmembrane region" description="Helical" evidence="1">
    <location>
        <begin position="185"/>
        <end position="208"/>
    </location>
</feature>
<feature type="transmembrane region" description="Helical" evidence="1">
    <location>
        <begin position="93"/>
        <end position="110"/>
    </location>
</feature>
<accession>A0A285JKT0</accession>
<evidence type="ECO:0000259" key="2">
    <source>
        <dbReference type="PROSITE" id="PS50887"/>
    </source>
</evidence>
<keyword evidence="1" id="KW-0472">Membrane</keyword>
<feature type="transmembrane region" description="Helical" evidence="1">
    <location>
        <begin position="258"/>
        <end position="278"/>
    </location>
</feature>
<keyword evidence="1" id="KW-1133">Transmembrane helix</keyword>
<feature type="domain" description="GGDEF" evidence="2">
    <location>
        <begin position="347"/>
        <end position="476"/>
    </location>
</feature>
<dbReference type="FunFam" id="3.30.70.270:FF:000001">
    <property type="entry name" value="Diguanylate cyclase domain protein"/>
    <property type="match status" value="1"/>
</dbReference>
<feature type="transmembrane region" description="Helical" evidence="1">
    <location>
        <begin position="122"/>
        <end position="144"/>
    </location>
</feature>
<feature type="transmembrane region" description="Helical" evidence="1">
    <location>
        <begin position="30"/>
        <end position="47"/>
    </location>
</feature>
<dbReference type="PANTHER" id="PTHR46663:SF4">
    <property type="entry name" value="DIGUANYLATE CYCLASE DGCT-RELATED"/>
    <property type="match status" value="1"/>
</dbReference>
<keyword evidence="4" id="KW-1185">Reference proteome</keyword>
<evidence type="ECO:0000313" key="3">
    <source>
        <dbReference type="EMBL" id="SNY60922.1"/>
    </source>
</evidence>
<dbReference type="PANTHER" id="PTHR46663">
    <property type="entry name" value="DIGUANYLATE CYCLASE DGCT-RELATED"/>
    <property type="match status" value="1"/>
</dbReference>
<evidence type="ECO:0000313" key="4">
    <source>
        <dbReference type="Proteomes" id="UP000219612"/>
    </source>
</evidence>
<organism evidence="3 4">
    <name type="scientific">Paractinoplanes atraurantiacus</name>
    <dbReference type="NCBI Taxonomy" id="1036182"/>
    <lineage>
        <taxon>Bacteria</taxon>
        <taxon>Bacillati</taxon>
        <taxon>Actinomycetota</taxon>
        <taxon>Actinomycetes</taxon>
        <taxon>Micromonosporales</taxon>
        <taxon>Micromonosporaceae</taxon>
        <taxon>Paractinoplanes</taxon>
    </lineage>
</organism>
<feature type="transmembrane region" description="Helical" evidence="1">
    <location>
        <begin position="7"/>
        <end position="24"/>
    </location>
</feature>
<evidence type="ECO:0000256" key="1">
    <source>
        <dbReference type="SAM" id="Phobius"/>
    </source>
</evidence>
<feature type="transmembrane region" description="Helical" evidence="1">
    <location>
        <begin position="59"/>
        <end position="81"/>
    </location>
</feature>
<dbReference type="SUPFAM" id="SSF55073">
    <property type="entry name" value="Nucleotide cyclase"/>
    <property type="match status" value="1"/>
</dbReference>
<dbReference type="Gene3D" id="3.30.70.270">
    <property type="match status" value="1"/>
</dbReference>
<protein>
    <submittedName>
        <fullName evidence="3">Diguanylate cyclase (GGDEF) domain-containing protein</fullName>
    </submittedName>
</protein>
<sequence length="476" mass="50284">MTKAWKVYLAVSAVIAAVYYLVPVEAVQTVLVSVLGLSSSAAILVGVRINKPAVRWPWYLMAAARACFALGELVYWIQVFVTGGDMFPGPADGFYLSFAALLAIAVVGLVRARRPGKDRPGLLDALVLSTGAAMLAWVFLIVPYVRDDTLNAFERAVSLAYPASDLLVLAVLARLVTGRGDRPPAFFLFIGSILSLLVADTAYTVLGLMGTYEPGSIVDLGWLAMQALGGAAALHPSVAALSRKSPPAGQGEAPRLRVIGLAVASLTAPAVLAIQWLTDRTIDVPIIVVGSVVLFLLVIARLDGLVRLLSGALRQVEEQATTDQLTGLANRRRFHDRWGSALHDSVGPTALLYIDLDGFKPVNDTFGHEAGDAVLVAVAERINGVIRAGDVVARLGGDEFAVILPWTDDATADKVATRILDALAEPFDTPARPVYIGASIGVITAATGADPDGELRRADSAMYAAKAGGRNRVNRA</sequence>